<dbReference type="EMBL" id="RRYP01000516">
    <property type="protein sequence ID" value="TNV87293.1"/>
    <property type="molecule type" value="Genomic_DNA"/>
</dbReference>
<feature type="region of interest" description="Disordered" evidence="1">
    <location>
        <begin position="77"/>
        <end position="99"/>
    </location>
</feature>
<protein>
    <submittedName>
        <fullName evidence="2">Uncharacterized protein</fullName>
    </submittedName>
</protein>
<feature type="compositionally biased region" description="Low complexity" evidence="1">
    <location>
        <begin position="88"/>
        <end position="99"/>
    </location>
</feature>
<name>A0A8J8P4V9_HALGN</name>
<gene>
    <name evidence="2" type="ORF">FGO68_gene3915</name>
</gene>
<comment type="caution">
    <text evidence="2">The sequence shown here is derived from an EMBL/GenBank/DDBJ whole genome shotgun (WGS) entry which is preliminary data.</text>
</comment>
<evidence type="ECO:0000313" key="2">
    <source>
        <dbReference type="EMBL" id="TNV87293.1"/>
    </source>
</evidence>
<evidence type="ECO:0000256" key="1">
    <source>
        <dbReference type="SAM" id="MobiDB-lite"/>
    </source>
</evidence>
<sequence length="587" mass="68405">MAKPRVLSQAPRYPGYQEQKQQSQVNQISQQYRPSAVVQSPSQYYTHSQQETSAAYYQGYTSQPSQYQAMGFNPQQYTQSQNIPQPPQQKSTSYQTQQSYQTHNQVLNQVILPPQIYPPRLQPPPPQQPLIREHIMPRPTNNAAMMLLGINPNRPYRPGYKPRPHQQYNGSTSNSYSQDTMKTPNAMKMLLQNYSQESCRSIFSEDKLSQNDRDPRLNKAILGKRKTPDKSNIADQSVSQVQAKHMEDGKQLLDLLSQQSSISDLTATGITDKKEIAFKEIFEKQAESNSHWERENFQMPVSWKHFDYTELMELLSQYKRSKVHYIINQESDLDDLKLLVNNECPHRIFQSGLGELHQMDRMLDREIDSLKNELKDLVLEMVSFKPSDNVSQSIKLTNHIQIACTTKIEDSLDSTYDYQDITWSPLLIAQELALQNKLPNFAFTANVSLQEIIDKICNENKESRDSKRNELDKFEFYPLYSKQEQEALKNVQQICGRIVPYKFDYEPALPVNEGLLCVSRIKFMSKYDKIRSFMKKTKKKTYEDYNAMLEKQKMQTFKWNSMVRRQSILRYLVEKSAASQQSDRQII</sequence>
<evidence type="ECO:0000313" key="3">
    <source>
        <dbReference type="Proteomes" id="UP000785679"/>
    </source>
</evidence>
<reference evidence="2" key="1">
    <citation type="submission" date="2019-06" db="EMBL/GenBank/DDBJ databases">
        <authorList>
            <person name="Zheng W."/>
        </authorList>
    </citation>
    <scope>NUCLEOTIDE SEQUENCE</scope>
    <source>
        <strain evidence="2">QDHG01</strain>
    </source>
</reference>
<feature type="compositionally biased region" description="Low complexity" evidence="1">
    <location>
        <begin position="17"/>
        <end position="31"/>
    </location>
</feature>
<keyword evidence="3" id="KW-1185">Reference proteome</keyword>
<dbReference type="AlphaFoldDB" id="A0A8J8P4V9"/>
<organism evidence="2 3">
    <name type="scientific">Halteria grandinella</name>
    <dbReference type="NCBI Taxonomy" id="5974"/>
    <lineage>
        <taxon>Eukaryota</taxon>
        <taxon>Sar</taxon>
        <taxon>Alveolata</taxon>
        <taxon>Ciliophora</taxon>
        <taxon>Intramacronucleata</taxon>
        <taxon>Spirotrichea</taxon>
        <taxon>Stichotrichia</taxon>
        <taxon>Sporadotrichida</taxon>
        <taxon>Halteriidae</taxon>
        <taxon>Halteria</taxon>
    </lineage>
</organism>
<dbReference type="Proteomes" id="UP000785679">
    <property type="component" value="Unassembled WGS sequence"/>
</dbReference>
<feature type="region of interest" description="Disordered" evidence="1">
    <location>
        <begin position="1"/>
        <end position="33"/>
    </location>
</feature>
<accession>A0A8J8P4V9</accession>
<proteinExistence type="predicted"/>